<proteinExistence type="predicted"/>
<dbReference type="Proteomes" id="UP000652761">
    <property type="component" value="Unassembled WGS sequence"/>
</dbReference>
<protein>
    <submittedName>
        <fullName evidence="1">Uncharacterized protein</fullName>
    </submittedName>
</protein>
<accession>A0A843XIL4</accession>
<comment type="caution">
    <text evidence="1">The sequence shown here is derived from an EMBL/GenBank/DDBJ whole genome shotgun (WGS) entry which is preliminary data.</text>
</comment>
<reference evidence="1" key="1">
    <citation type="submission" date="2017-07" db="EMBL/GenBank/DDBJ databases">
        <title>Taro Niue Genome Assembly and Annotation.</title>
        <authorList>
            <person name="Atibalentja N."/>
            <person name="Keating K."/>
            <person name="Fields C.J."/>
        </authorList>
    </citation>
    <scope>NUCLEOTIDE SEQUENCE</scope>
    <source>
        <strain evidence="1">Niue_2</strain>
        <tissue evidence="1">Leaf</tissue>
    </source>
</reference>
<organism evidence="1 2">
    <name type="scientific">Colocasia esculenta</name>
    <name type="common">Wild taro</name>
    <name type="synonym">Arum esculentum</name>
    <dbReference type="NCBI Taxonomy" id="4460"/>
    <lineage>
        <taxon>Eukaryota</taxon>
        <taxon>Viridiplantae</taxon>
        <taxon>Streptophyta</taxon>
        <taxon>Embryophyta</taxon>
        <taxon>Tracheophyta</taxon>
        <taxon>Spermatophyta</taxon>
        <taxon>Magnoliopsida</taxon>
        <taxon>Liliopsida</taxon>
        <taxon>Araceae</taxon>
        <taxon>Aroideae</taxon>
        <taxon>Colocasieae</taxon>
        <taxon>Colocasia</taxon>
    </lineage>
</organism>
<evidence type="ECO:0000313" key="2">
    <source>
        <dbReference type="Proteomes" id="UP000652761"/>
    </source>
</evidence>
<sequence>MGHGALREGSLTMVPLMAQWEVVPDLRVTDRRAEDVRVVWTPYTGETDTSHLAVAAGRPLFDWNLLLLCLGTCEVLYLEFVMQTLGWHQSAIEVLQQTELANSSTYLEDYRARYAGRLRLDRRAMPESQVVRLLEGWLAEQAVELERLRAETRTLREYERARTPGRARLRSQREGTWRSNFRRLWIGHRRGSRSWRLSDREEEWRPFRRRWTVCGWSW</sequence>
<evidence type="ECO:0000313" key="1">
    <source>
        <dbReference type="EMBL" id="MQM19082.1"/>
    </source>
</evidence>
<name>A0A843XIL4_COLES</name>
<dbReference type="EMBL" id="NMUH01008647">
    <property type="protein sequence ID" value="MQM19082.1"/>
    <property type="molecule type" value="Genomic_DNA"/>
</dbReference>
<keyword evidence="2" id="KW-1185">Reference proteome</keyword>
<gene>
    <name evidence="1" type="ORF">Taro_052082</name>
</gene>
<dbReference type="AlphaFoldDB" id="A0A843XIL4"/>